<dbReference type="InterPro" id="IPR050194">
    <property type="entry name" value="Glycosyltransferase_grp1"/>
</dbReference>
<evidence type="ECO:0000313" key="3">
    <source>
        <dbReference type="EMBL" id="AHL22939.1"/>
    </source>
</evidence>
<protein>
    <submittedName>
        <fullName evidence="3">Glycosyltransferase</fullName>
    </submittedName>
</protein>
<organism evidence="3 4">
    <name type="scientific">Thermococcus nautili</name>
    <dbReference type="NCBI Taxonomy" id="195522"/>
    <lineage>
        <taxon>Archaea</taxon>
        <taxon>Methanobacteriati</taxon>
        <taxon>Methanobacteriota</taxon>
        <taxon>Thermococci</taxon>
        <taxon>Thermococcales</taxon>
        <taxon>Thermococcaceae</taxon>
        <taxon>Thermococcus</taxon>
    </lineage>
</organism>
<dbReference type="InterPro" id="IPR028098">
    <property type="entry name" value="Glyco_trans_4-like_N"/>
</dbReference>
<keyword evidence="3" id="KW-0808">Transferase</keyword>
<evidence type="ECO:0000259" key="2">
    <source>
        <dbReference type="Pfam" id="PF13579"/>
    </source>
</evidence>
<accession>W8PLK4</accession>
<dbReference type="STRING" id="195522.BD01_1328"/>
<evidence type="ECO:0000259" key="1">
    <source>
        <dbReference type="Pfam" id="PF00534"/>
    </source>
</evidence>
<dbReference type="PANTHER" id="PTHR45947:SF3">
    <property type="entry name" value="SULFOQUINOVOSYL TRANSFERASE SQD2"/>
    <property type="match status" value="1"/>
</dbReference>
<dbReference type="RefSeq" id="WP_042691079.1">
    <property type="nucleotide sequence ID" value="NZ_CP007264.1"/>
</dbReference>
<evidence type="ECO:0000313" key="4">
    <source>
        <dbReference type="Proteomes" id="UP000019434"/>
    </source>
</evidence>
<dbReference type="EMBL" id="CP007264">
    <property type="protein sequence ID" value="AHL22939.1"/>
    <property type="molecule type" value="Genomic_DNA"/>
</dbReference>
<dbReference type="Pfam" id="PF13579">
    <property type="entry name" value="Glyco_trans_4_4"/>
    <property type="match status" value="1"/>
</dbReference>
<feature type="domain" description="Glycosyl transferase family 1" evidence="1">
    <location>
        <begin position="239"/>
        <end position="391"/>
    </location>
</feature>
<dbReference type="AlphaFoldDB" id="W8PLK4"/>
<dbReference type="eggNOG" id="arCOG01408">
    <property type="taxonomic scope" value="Archaea"/>
</dbReference>
<sequence>MRFLFVSEYYPPMHMGGAEISLKLLVEGLAELGHDVTVLTPNYSSPSTSVERMEHLRVIRFKSPRRLLFRERARKASSEAYRGNRPLFYLQLGQYIRFSSAELMRRTMELLRREDFDVVHANNLESILAVSQIETNALKVAHLRDFALLCWNRGLNKGGTLCPGCSAEQVRECMGARLTAPLLSYQIHRRRAVLENFDVLIAISEFVKGQFMRRLGMKSSNINVLYNPVGDRVLSNLSKDEARRLLGLPEDGKVVLFAGTLSEMKGAHLVLRLAERLPEYLFVVVGTGPLRSAFESSRLPNLLYVGYKPIETLRHYYRASDVLVVPSLWHEPFGRVVVEGLANGSFVIGSNRGAIPEVIRWAGGGVVVEPEVESIGRAVESYFDSPVSVERARRRVLKYSEEYSLRFTRLMR</sequence>
<dbReference type="InterPro" id="IPR001296">
    <property type="entry name" value="Glyco_trans_1"/>
</dbReference>
<dbReference type="PANTHER" id="PTHR45947">
    <property type="entry name" value="SULFOQUINOVOSYL TRANSFERASE SQD2"/>
    <property type="match status" value="1"/>
</dbReference>
<dbReference type="GO" id="GO:0016757">
    <property type="term" value="F:glycosyltransferase activity"/>
    <property type="evidence" value="ECO:0007669"/>
    <property type="project" value="InterPro"/>
</dbReference>
<dbReference type="Gene3D" id="3.40.50.2000">
    <property type="entry name" value="Glycogen Phosphorylase B"/>
    <property type="match status" value="2"/>
</dbReference>
<reference evidence="3 4" key="1">
    <citation type="submission" date="2014-02" db="EMBL/GenBank/DDBJ databases">
        <title>Genome Sequence of an Hyperthermophilic Archaeon, Thermococcus nautili 30-1, producing viral vesicles.</title>
        <authorList>
            <person name="Oberto J."/>
            <person name="Gaudin M."/>
            <person name="Cossu M."/>
            <person name="Gorlas A."/>
            <person name="Slesarev A."/>
            <person name="Marguet E."/>
            <person name="Forterre P."/>
        </authorList>
    </citation>
    <scope>NUCLEOTIDE SEQUENCE [LARGE SCALE GENOMIC DNA]</scope>
    <source>
        <strain evidence="3 4">30-1</strain>
    </source>
</reference>
<proteinExistence type="predicted"/>
<dbReference type="SUPFAM" id="SSF53756">
    <property type="entry name" value="UDP-Glycosyltransferase/glycogen phosphorylase"/>
    <property type="match status" value="1"/>
</dbReference>
<keyword evidence="4" id="KW-1185">Reference proteome</keyword>
<gene>
    <name evidence="3" type="ORF">BD01_1328</name>
</gene>
<feature type="domain" description="Glycosyltransferase subfamily 4-like N-terminal" evidence="2">
    <location>
        <begin position="16"/>
        <end position="227"/>
    </location>
</feature>
<dbReference type="GeneID" id="24957506"/>
<dbReference type="OrthoDB" id="132546at2157"/>
<dbReference type="Pfam" id="PF00534">
    <property type="entry name" value="Glycos_transf_1"/>
    <property type="match status" value="1"/>
</dbReference>
<dbReference type="KEGG" id="tnu:BD01_1328"/>
<name>W8PLK4_9EURY</name>
<dbReference type="Proteomes" id="UP000019434">
    <property type="component" value="Chromosome"/>
</dbReference>
<dbReference type="HOGENOM" id="CLU_009583_35_2_2"/>